<feature type="chain" id="PRO_5038597039" evidence="3">
    <location>
        <begin position="26"/>
        <end position="444"/>
    </location>
</feature>
<dbReference type="Gene3D" id="3.40.190.10">
    <property type="entry name" value="Periplasmic binding protein-like II"/>
    <property type="match status" value="2"/>
</dbReference>
<accession>A0A4V4HPV0</accession>
<dbReference type="Pfam" id="PF01547">
    <property type="entry name" value="SBP_bac_1"/>
    <property type="match status" value="1"/>
</dbReference>
<dbReference type="InterPro" id="IPR050490">
    <property type="entry name" value="Bact_solute-bd_prot1"/>
</dbReference>
<evidence type="ECO:0000313" key="4">
    <source>
        <dbReference type="EMBL" id="THV31356.1"/>
    </source>
</evidence>
<evidence type="ECO:0000313" key="5">
    <source>
        <dbReference type="Proteomes" id="UP000305792"/>
    </source>
</evidence>
<dbReference type="EMBL" id="STGX01000002">
    <property type="protein sequence ID" value="THV31356.1"/>
    <property type="molecule type" value="Genomic_DNA"/>
</dbReference>
<dbReference type="SUPFAM" id="SSF53850">
    <property type="entry name" value="Periplasmic binding protein-like II"/>
    <property type="match status" value="1"/>
</dbReference>
<organism evidence="4 5">
    <name type="scientific">Glycomyces paridis</name>
    <dbReference type="NCBI Taxonomy" id="2126555"/>
    <lineage>
        <taxon>Bacteria</taxon>
        <taxon>Bacillati</taxon>
        <taxon>Actinomycetota</taxon>
        <taxon>Actinomycetes</taxon>
        <taxon>Glycomycetales</taxon>
        <taxon>Glycomycetaceae</taxon>
        <taxon>Glycomyces</taxon>
    </lineage>
</organism>
<keyword evidence="2" id="KW-0813">Transport</keyword>
<dbReference type="RefSeq" id="WP_136528229.1">
    <property type="nucleotide sequence ID" value="NZ_STGX01000002.1"/>
</dbReference>
<dbReference type="OrthoDB" id="8663148at2"/>
<dbReference type="PANTHER" id="PTHR43649">
    <property type="entry name" value="ARABINOSE-BINDING PROTEIN-RELATED"/>
    <property type="match status" value="1"/>
</dbReference>
<dbReference type="PROSITE" id="PS51257">
    <property type="entry name" value="PROKAR_LIPOPROTEIN"/>
    <property type="match status" value="1"/>
</dbReference>
<dbReference type="InterPro" id="IPR006059">
    <property type="entry name" value="SBP"/>
</dbReference>
<dbReference type="PANTHER" id="PTHR43649:SF29">
    <property type="entry name" value="OSMOPROTECTIVE COMPOUNDS-BINDING PROTEIN GGTB"/>
    <property type="match status" value="1"/>
</dbReference>
<evidence type="ECO:0000256" key="2">
    <source>
        <dbReference type="ARBA" id="ARBA00022448"/>
    </source>
</evidence>
<protein>
    <submittedName>
        <fullName evidence="4">Carbohydrate ABC transporter substrate-binding protein</fullName>
    </submittedName>
</protein>
<reference evidence="4 5" key="1">
    <citation type="journal article" date="2018" name="Int. J. Syst. Evol. Microbiol.">
        <title>Glycomyces paridis sp. nov., isolated from the medicinal plant Paris polyphylla.</title>
        <authorList>
            <person name="Fang X.M."/>
            <person name="Bai J.L."/>
            <person name="Su J."/>
            <person name="Zhao L.L."/>
            <person name="Liu H.Y."/>
            <person name="Ma B.P."/>
            <person name="Zhang Y.Q."/>
            <person name="Yu L.Y."/>
        </authorList>
    </citation>
    <scope>NUCLEOTIDE SEQUENCE [LARGE SCALE GENOMIC DNA]</scope>
    <source>
        <strain evidence="4 5">CPCC 204357</strain>
    </source>
</reference>
<keyword evidence="3" id="KW-0732">Signal</keyword>
<dbReference type="Proteomes" id="UP000305792">
    <property type="component" value="Unassembled WGS sequence"/>
</dbReference>
<keyword evidence="5" id="KW-1185">Reference proteome</keyword>
<dbReference type="AlphaFoldDB" id="A0A4V4HPV0"/>
<sequence>MSKTRRISYLTAAVSAIALAAAACGAPEDEDNSRGEVPEEAKDCANYEQFGSFDGETVTILGSIRDQEADEMMAAWKFFEDCTGVDIAYEGTGEFEADMKVRVDGGNAPDIALFPQPGLMSSFKDDLVPASEDVTALATEGWSEDWLNYGTIDGTLYAAPNSSNAKSFIWYSPTFFSENNYEVPTTWDDLIALSDTIAESGTTPWCAGFESGGATGWPGTDWIEDIVLRESTDTYDQWVAHEIPFNSPEIVSAFDKAGSVLLNEDYVFNGTDTISATAFQEAGWPILDGDCAFYRMASFYGAMWPEGTNVAEDGDVFAFQFPETNEGDNTMLVGGEFVAAFSDTDATEATRQYLASEVYHNARLQTGPWSTAHQGVDPNNATTPINVLATEILTNPDVTVRFDGSDLMPGEVGASSFWTGIVQWVDGDKDSQQVADDIEASWPQ</sequence>
<gene>
    <name evidence="4" type="ORF">E9998_03025</name>
</gene>
<proteinExistence type="inferred from homology"/>
<comment type="caution">
    <text evidence="4">The sequence shown here is derived from an EMBL/GenBank/DDBJ whole genome shotgun (WGS) entry which is preliminary data.</text>
</comment>
<evidence type="ECO:0000256" key="1">
    <source>
        <dbReference type="ARBA" id="ARBA00008520"/>
    </source>
</evidence>
<name>A0A4V4HPV0_9ACTN</name>
<evidence type="ECO:0000256" key="3">
    <source>
        <dbReference type="SAM" id="SignalP"/>
    </source>
</evidence>
<feature type="signal peptide" evidence="3">
    <location>
        <begin position="1"/>
        <end position="25"/>
    </location>
</feature>
<comment type="similarity">
    <text evidence="1">Belongs to the bacterial solute-binding protein 1 family.</text>
</comment>